<dbReference type="RefSeq" id="WP_344259942.1">
    <property type="nucleotide sequence ID" value="NZ_BAAAMR010000001.1"/>
</dbReference>
<reference evidence="2 3" key="1">
    <citation type="journal article" date="2019" name="Int. J. Syst. Evol. Microbiol.">
        <title>The Global Catalogue of Microorganisms (GCM) 10K type strain sequencing project: providing services to taxonomists for standard genome sequencing and annotation.</title>
        <authorList>
            <consortium name="The Broad Institute Genomics Platform"/>
            <consortium name="The Broad Institute Genome Sequencing Center for Infectious Disease"/>
            <person name="Wu L."/>
            <person name="Ma J."/>
        </authorList>
    </citation>
    <scope>NUCLEOTIDE SEQUENCE [LARGE SCALE GENOMIC DNA]</scope>
    <source>
        <strain evidence="2 3">JCM 13850</strain>
    </source>
</reference>
<organism evidence="2 3">
    <name type="scientific">Actinomadura napierensis</name>
    <dbReference type="NCBI Taxonomy" id="267854"/>
    <lineage>
        <taxon>Bacteria</taxon>
        <taxon>Bacillati</taxon>
        <taxon>Actinomycetota</taxon>
        <taxon>Actinomycetes</taxon>
        <taxon>Streptosporangiales</taxon>
        <taxon>Thermomonosporaceae</taxon>
        <taxon>Actinomadura</taxon>
    </lineage>
</organism>
<protein>
    <submittedName>
        <fullName evidence="2">Uncharacterized protein</fullName>
    </submittedName>
</protein>
<keyword evidence="3" id="KW-1185">Reference proteome</keyword>
<dbReference type="EMBL" id="BAAAMR010000001">
    <property type="protein sequence ID" value="GAA2117817.1"/>
    <property type="molecule type" value="Genomic_DNA"/>
</dbReference>
<dbReference type="Proteomes" id="UP001501020">
    <property type="component" value="Unassembled WGS sequence"/>
</dbReference>
<accession>A0ABN2XU43</accession>
<proteinExistence type="predicted"/>
<evidence type="ECO:0000313" key="2">
    <source>
        <dbReference type="EMBL" id="GAA2117817.1"/>
    </source>
</evidence>
<evidence type="ECO:0000313" key="3">
    <source>
        <dbReference type="Proteomes" id="UP001501020"/>
    </source>
</evidence>
<gene>
    <name evidence="2" type="ORF">GCM10009727_00350</name>
</gene>
<comment type="caution">
    <text evidence="2">The sequence shown here is derived from an EMBL/GenBank/DDBJ whole genome shotgun (WGS) entry which is preliminary data.</text>
</comment>
<evidence type="ECO:0000256" key="1">
    <source>
        <dbReference type="SAM" id="MobiDB-lite"/>
    </source>
</evidence>
<name>A0ABN2XU43_9ACTN</name>
<sequence length="127" mass="13744">MTSLARGVLHHCGDHLELGRRGAASIARRHSLSSVAHTIDELRHRLHAIDPDVLVGGGPAVQLDYRRAALSYTERIVPLMLLATVVLSFAVSLDLSRSRLHPHAGLRQRQGSTAQEHAGPLGADGWL</sequence>
<feature type="region of interest" description="Disordered" evidence="1">
    <location>
        <begin position="104"/>
        <end position="127"/>
    </location>
</feature>